<protein>
    <submittedName>
        <fullName evidence="1">Uncharacterized protein</fullName>
    </submittedName>
</protein>
<dbReference type="AlphaFoldDB" id="A0A1A9V6R2"/>
<dbReference type="Proteomes" id="UP000078200">
    <property type="component" value="Unassembled WGS sequence"/>
</dbReference>
<reference evidence="1" key="1">
    <citation type="submission" date="2020-05" db="UniProtKB">
        <authorList>
            <consortium name="EnsemblMetazoa"/>
        </authorList>
    </citation>
    <scope>IDENTIFICATION</scope>
    <source>
        <strain evidence="1">TTRI</strain>
    </source>
</reference>
<evidence type="ECO:0000313" key="2">
    <source>
        <dbReference type="Proteomes" id="UP000078200"/>
    </source>
</evidence>
<evidence type="ECO:0000313" key="1">
    <source>
        <dbReference type="EnsemblMetazoa" id="GAUT027710-PA"/>
    </source>
</evidence>
<proteinExistence type="predicted"/>
<accession>A0A1A9V6R2</accession>
<dbReference type="EnsemblMetazoa" id="GAUT027710-RA">
    <property type="protein sequence ID" value="GAUT027710-PA"/>
    <property type="gene ID" value="GAUT027710"/>
</dbReference>
<keyword evidence="2" id="KW-1185">Reference proteome</keyword>
<name>A0A1A9V6R2_GLOAU</name>
<organism evidence="1 2">
    <name type="scientific">Glossina austeni</name>
    <name type="common">Savannah tsetse fly</name>
    <dbReference type="NCBI Taxonomy" id="7395"/>
    <lineage>
        <taxon>Eukaryota</taxon>
        <taxon>Metazoa</taxon>
        <taxon>Ecdysozoa</taxon>
        <taxon>Arthropoda</taxon>
        <taxon>Hexapoda</taxon>
        <taxon>Insecta</taxon>
        <taxon>Pterygota</taxon>
        <taxon>Neoptera</taxon>
        <taxon>Endopterygota</taxon>
        <taxon>Diptera</taxon>
        <taxon>Brachycera</taxon>
        <taxon>Muscomorpha</taxon>
        <taxon>Hippoboscoidea</taxon>
        <taxon>Glossinidae</taxon>
        <taxon>Glossina</taxon>
    </lineage>
</organism>
<sequence length="155" mass="18365">MLLSRVNKCFPRFDYKPDDTRSPGQRGCHMHKKHVHAHHQVCHKYCDGRHHCYKPHHNTHCFAFGRQPYVSDGDLKDFKFEFITFHTTYETSEFYEFSISRELLLTFPVLASDTKLFQVESRKPLFALNVLRGFVEFSISIRVSTEVEAWKKLKP</sequence>
<dbReference type="VEuPathDB" id="VectorBase:GAUT027710"/>